<evidence type="ECO:0000313" key="2">
    <source>
        <dbReference type="Proteomes" id="UP000019754"/>
    </source>
</evidence>
<reference evidence="1 2" key="1">
    <citation type="journal article" date="2013" name="Genome Announc.">
        <title>Draft genome sequence of an Actinobacterium, Brachybacterium muris strain UCD-AY4.</title>
        <authorList>
            <person name="Lo J.R."/>
            <person name="Lang J.M."/>
            <person name="Darling A.E."/>
            <person name="Eisen J.A."/>
            <person name="Coil D.A."/>
        </authorList>
    </citation>
    <scope>NUCLEOTIDE SEQUENCE [LARGE SCALE GENOMIC DNA]</scope>
    <source>
        <strain evidence="1 2">UCD-AY4</strain>
    </source>
</reference>
<dbReference type="RefSeq" id="WP_017822608.1">
    <property type="nucleotide sequence ID" value="NZ_AORC01000004.1"/>
</dbReference>
<dbReference type="HOGENOM" id="CLU_2341258_0_0_11"/>
<dbReference type="OrthoDB" id="9763050at2"/>
<keyword evidence="2" id="KW-1185">Reference proteome</keyword>
<dbReference type="Proteomes" id="UP000019754">
    <property type="component" value="Unassembled WGS sequence"/>
</dbReference>
<comment type="caution">
    <text evidence="1">The sequence shown here is derived from an EMBL/GenBank/DDBJ whole genome shotgun (WGS) entry which is preliminary data.</text>
</comment>
<proteinExistence type="predicted"/>
<name>A0A022KXH2_9MICO</name>
<protein>
    <submittedName>
        <fullName evidence="1">Uncharacterized protein</fullName>
    </submittedName>
</protein>
<dbReference type="STRING" id="1249481.D641_0104485"/>
<sequence>MEAIDLSVCWSSSTAMAFTVASRMVPKSVPLWASRRCRLRAETYGVTFDGTQLGDWQLADDQGTITVSLPDTRGGAGTFAVHAADGSVLGWSIVKLR</sequence>
<accession>A0A022KXH2</accession>
<dbReference type="AlphaFoldDB" id="A0A022KXH2"/>
<dbReference type="EMBL" id="AORC01000004">
    <property type="protein sequence ID" value="EYT50581.1"/>
    <property type="molecule type" value="Genomic_DNA"/>
</dbReference>
<gene>
    <name evidence="1" type="ORF">D641_0104485</name>
</gene>
<evidence type="ECO:0000313" key="1">
    <source>
        <dbReference type="EMBL" id="EYT50581.1"/>
    </source>
</evidence>
<organism evidence="1 2">
    <name type="scientific">Brachybacterium muris UCD-AY4</name>
    <dbReference type="NCBI Taxonomy" id="1249481"/>
    <lineage>
        <taxon>Bacteria</taxon>
        <taxon>Bacillati</taxon>
        <taxon>Actinomycetota</taxon>
        <taxon>Actinomycetes</taxon>
        <taxon>Micrococcales</taxon>
        <taxon>Dermabacteraceae</taxon>
        <taxon>Brachybacterium</taxon>
    </lineage>
</organism>